<organism evidence="3 4">
    <name type="scientific">Haloferax namakaokahaiae</name>
    <dbReference type="NCBI Taxonomy" id="1748331"/>
    <lineage>
        <taxon>Archaea</taxon>
        <taxon>Methanobacteriati</taxon>
        <taxon>Methanobacteriota</taxon>
        <taxon>Stenosarchaea group</taxon>
        <taxon>Halobacteria</taxon>
        <taxon>Halobacteriales</taxon>
        <taxon>Haloferacaceae</taxon>
        <taxon>Haloferax</taxon>
    </lineage>
</organism>
<accession>A0ABD5ZDL8</accession>
<keyword evidence="4" id="KW-1185">Reference proteome</keyword>
<feature type="domain" description="Halobacterial output" evidence="2">
    <location>
        <begin position="29"/>
        <end position="101"/>
    </location>
</feature>
<dbReference type="InterPro" id="IPR040624">
    <property type="entry name" value="HalOD1"/>
</dbReference>
<evidence type="ECO:0000313" key="4">
    <source>
        <dbReference type="Proteomes" id="UP001596481"/>
    </source>
</evidence>
<gene>
    <name evidence="3" type="ORF">ACFQJC_06760</name>
</gene>
<proteinExistence type="predicted"/>
<feature type="region of interest" description="Disordered" evidence="1">
    <location>
        <begin position="1"/>
        <end position="28"/>
    </location>
</feature>
<dbReference type="Pfam" id="PF18545">
    <property type="entry name" value="HalOD1"/>
    <property type="match status" value="1"/>
</dbReference>
<dbReference type="RefSeq" id="WP_390222549.1">
    <property type="nucleotide sequence ID" value="NZ_JBHTAA010000002.1"/>
</dbReference>
<evidence type="ECO:0000259" key="2">
    <source>
        <dbReference type="Pfam" id="PF18545"/>
    </source>
</evidence>
<dbReference type="Proteomes" id="UP001596481">
    <property type="component" value="Unassembled WGS sequence"/>
</dbReference>
<sequence length="114" mass="11939">MQNNTNQLHNQGGQANTYHVQHDPSGPAKLSTTVIHALADAMGIDVSDSGFSLYDSIDPDALDSIFSPTADGTPRPPGHVAFCVAGYQTTVYSTGDIVITPPTPPAHGSQNPPR</sequence>
<dbReference type="EMBL" id="JBHTAA010000002">
    <property type="protein sequence ID" value="MFC7203209.1"/>
    <property type="molecule type" value="Genomic_DNA"/>
</dbReference>
<dbReference type="AlphaFoldDB" id="A0ABD5ZDL8"/>
<protein>
    <submittedName>
        <fullName evidence="3">HalOD1 output domain-containing protein</fullName>
    </submittedName>
</protein>
<comment type="caution">
    <text evidence="3">The sequence shown here is derived from an EMBL/GenBank/DDBJ whole genome shotgun (WGS) entry which is preliminary data.</text>
</comment>
<reference evidence="3 4" key="1">
    <citation type="journal article" date="2019" name="Int. J. Syst. Evol. Microbiol.">
        <title>The Global Catalogue of Microorganisms (GCM) 10K type strain sequencing project: providing services to taxonomists for standard genome sequencing and annotation.</title>
        <authorList>
            <consortium name="The Broad Institute Genomics Platform"/>
            <consortium name="The Broad Institute Genome Sequencing Center for Infectious Disease"/>
            <person name="Wu L."/>
            <person name="Ma J."/>
        </authorList>
    </citation>
    <scope>NUCLEOTIDE SEQUENCE [LARGE SCALE GENOMIC DNA]</scope>
    <source>
        <strain evidence="3 4">DSM 29988</strain>
    </source>
</reference>
<evidence type="ECO:0000313" key="3">
    <source>
        <dbReference type="EMBL" id="MFC7203209.1"/>
    </source>
</evidence>
<feature type="compositionally biased region" description="Polar residues" evidence="1">
    <location>
        <begin position="1"/>
        <end position="19"/>
    </location>
</feature>
<name>A0ABD5ZDL8_9EURY</name>
<evidence type="ECO:0000256" key="1">
    <source>
        <dbReference type="SAM" id="MobiDB-lite"/>
    </source>
</evidence>